<comment type="caution">
    <text evidence="3">The sequence shown here is derived from an EMBL/GenBank/DDBJ whole genome shotgun (WGS) entry which is preliminary data.</text>
</comment>
<dbReference type="PROSITE" id="PS50994">
    <property type="entry name" value="INTEGRASE"/>
    <property type="match status" value="1"/>
</dbReference>
<feature type="region of interest" description="Disordered" evidence="1">
    <location>
        <begin position="48"/>
        <end position="76"/>
    </location>
</feature>
<dbReference type="SUPFAM" id="SSF54160">
    <property type="entry name" value="Chromo domain-like"/>
    <property type="match status" value="1"/>
</dbReference>
<sequence length="521" mass="59634">MVDIRTDNGGVLTGSKNVESQLTSLITDITHLADRMIALVNKLNGDGDTSQKKGNLRNQNGQNSCNGSDSSSFMGHVNDDDVSLGKGIRRNEKIVSIFINSLKPEIKEKIRIFKPKTLYDAYCVAILQESTNEFLRKSGSKNVDSNTLVLDVSDCLDSEGIEIVITIEKNDGKQDIGNDIKEEEVMELNNASEEINISIGMMGIRLMDCDDKVCYNARKGMHKGVKKFIREWMFVKDRLSKYAHIMALSHPYTASSVAQVFLDTVYKLHGLPSSIVSDRDTVFLSNFWRSLFKLLKVELKMSTAYHPQTDGQTEVVNKCLECFRRCMSGERPKEWVQWLPLAEFWYNTNKHSSIVVTPFEVVYGQTPPLHIPYLAGESVMEVVDRTLQAIEATIEMLKFHLKRSQDRMKNYADKKRSEREFEVGMWVYLKLQPHRQVTIRKEQQHKLSPKYYGPFMILAKVGAVAYKLELPNAILDRRMAKLNDKAVVYVLVKWATQNEENATWELYNDLVQRFPDFQIDS</sequence>
<dbReference type="PANTHER" id="PTHR37984:SF5">
    <property type="entry name" value="PROTEIN NYNRIN-LIKE"/>
    <property type="match status" value="1"/>
</dbReference>
<feature type="compositionally biased region" description="Polar residues" evidence="1">
    <location>
        <begin position="52"/>
        <end position="73"/>
    </location>
</feature>
<dbReference type="InterPro" id="IPR036397">
    <property type="entry name" value="RNaseH_sf"/>
</dbReference>
<proteinExistence type="predicted"/>
<dbReference type="SUPFAM" id="SSF53098">
    <property type="entry name" value="Ribonuclease H-like"/>
    <property type="match status" value="1"/>
</dbReference>
<protein>
    <submittedName>
        <fullName evidence="3">Retrotransposon-related protein</fullName>
    </submittedName>
</protein>
<dbReference type="EMBL" id="BKCJ010009060">
    <property type="protein sequence ID" value="GEU85209.1"/>
    <property type="molecule type" value="Genomic_DNA"/>
</dbReference>
<dbReference type="Gene3D" id="3.30.420.10">
    <property type="entry name" value="Ribonuclease H-like superfamily/Ribonuclease H"/>
    <property type="match status" value="1"/>
</dbReference>
<gene>
    <name evidence="3" type="ORF">Tci_057187</name>
</gene>
<dbReference type="GO" id="GO:0015074">
    <property type="term" value="P:DNA integration"/>
    <property type="evidence" value="ECO:0007669"/>
    <property type="project" value="InterPro"/>
</dbReference>
<dbReference type="InterPro" id="IPR016197">
    <property type="entry name" value="Chromo-like_dom_sf"/>
</dbReference>
<dbReference type="Pfam" id="PF24626">
    <property type="entry name" value="SH3_Tf2-1"/>
    <property type="match status" value="1"/>
</dbReference>
<evidence type="ECO:0000259" key="2">
    <source>
        <dbReference type="PROSITE" id="PS50994"/>
    </source>
</evidence>
<dbReference type="InterPro" id="IPR012337">
    <property type="entry name" value="RNaseH-like_sf"/>
</dbReference>
<evidence type="ECO:0000256" key="1">
    <source>
        <dbReference type="SAM" id="MobiDB-lite"/>
    </source>
</evidence>
<name>A0A6L2NIB9_TANCI</name>
<dbReference type="GO" id="GO:0003676">
    <property type="term" value="F:nucleic acid binding"/>
    <property type="evidence" value="ECO:0007669"/>
    <property type="project" value="InterPro"/>
</dbReference>
<dbReference type="InterPro" id="IPR050951">
    <property type="entry name" value="Retrovirus_Pol_polyprotein"/>
</dbReference>
<dbReference type="PANTHER" id="PTHR37984">
    <property type="entry name" value="PROTEIN CBG26694"/>
    <property type="match status" value="1"/>
</dbReference>
<feature type="domain" description="Integrase catalytic" evidence="2">
    <location>
        <begin position="233"/>
        <end position="366"/>
    </location>
</feature>
<dbReference type="InterPro" id="IPR056924">
    <property type="entry name" value="SH3_Tf2-1"/>
</dbReference>
<dbReference type="InterPro" id="IPR001584">
    <property type="entry name" value="Integrase_cat-core"/>
</dbReference>
<reference evidence="3" key="1">
    <citation type="journal article" date="2019" name="Sci. Rep.">
        <title>Draft genome of Tanacetum cinerariifolium, the natural source of mosquito coil.</title>
        <authorList>
            <person name="Yamashiro T."/>
            <person name="Shiraishi A."/>
            <person name="Satake H."/>
            <person name="Nakayama K."/>
        </authorList>
    </citation>
    <scope>NUCLEOTIDE SEQUENCE</scope>
</reference>
<organism evidence="3">
    <name type="scientific">Tanacetum cinerariifolium</name>
    <name type="common">Dalmatian daisy</name>
    <name type="synonym">Chrysanthemum cinerariifolium</name>
    <dbReference type="NCBI Taxonomy" id="118510"/>
    <lineage>
        <taxon>Eukaryota</taxon>
        <taxon>Viridiplantae</taxon>
        <taxon>Streptophyta</taxon>
        <taxon>Embryophyta</taxon>
        <taxon>Tracheophyta</taxon>
        <taxon>Spermatophyta</taxon>
        <taxon>Magnoliopsida</taxon>
        <taxon>eudicotyledons</taxon>
        <taxon>Gunneridae</taxon>
        <taxon>Pentapetalae</taxon>
        <taxon>asterids</taxon>
        <taxon>campanulids</taxon>
        <taxon>Asterales</taxon>
        <taxon>Asteraceae</taxon>
        <taxon>Asteroideae</taxon>
        <taxon>Anthemideae</taxon>
        <taxon>Anthemidinae</taxon>
        <taxon>Tanacetum</taxon>
    </lineage>
</organism>
<evidence type="ECO:0000313" key="3">
    <source>
        <dbReference type="EMBL" id="GEU85209.1"/>
    </source>
</evidence>
<accession>A0A6L2NIB9</accession>
<dbReference type="AlphaFoldDB" id="A0A6L2NIB9"/>